<name>A0AAP0JU49_9MAGN</name>
<evidence type="ECO:0000313" key="2">
    <source>
        <dbReference type="EMBL" id="KAK9139834.1"/>
    </source>
</evidence>
<evidence type="ECO:0000256" key="1">
    <source>
        <dbReference type="SAM" id="MobiDB-lite"/>
    </source>
</evidence>
<protein>
    <submittedName>
        <fullName evidence="2">Uncharacterized protein</fullName>
    </submittedName>
</protein>
<dbReference type="AlphaFoldDB" id="A0AAP0JU49"/>
<proteinExistence type="predicted"/>
<reference evidence="2 3" key="1">
    <citation type="submission" date="2024-01" db="EMBL/GenBank/DDBJ databases">
        <title>Genome assemblies of Stephania.</title>
        <authorList>
            <person name="Yang L."/>
        </authorList>
    </citation>
    <scope>NUCLEOTIDE SEQUENCE [LARGE SCALE GENOMIC DNA]</scope>
    <source>
        <strain evidence="2">JXDWG</strain>
        <tissue evidence="2">Leaf</tissue>
    </source>
</reference>
<feature type="compositionally biased region" description="Polar residues" evidence="1">
    <location>
        <begin position="74"/>
        <end position="84"/>
    </location>
</feature>
<accession>A0AAP0JU49</accession>
<evidence type="ECO:0000313" key="3">
    <source>
        <dbReference type="Proteomes" id="UP001419268"/>
    </source>
</evidence>
<dbReference type="Proteomes" id="UP001419268">
    <property type="component" value="Unassembled WGS sequence"/>
</dbReference>
<keyword evidence="3" id="KW-1185">Reference proteome</keyword>
<feature type="region of interest" description="Disordered" evidence="1">
    <location>
        <begin position="139"/>
        <end position="161"/>
    </location>
</feature>
<organism evidence="2 3">
    <name type="scientific">Stephania cephalantha</name>
    <dbReference type="NCBI Taxonomy" id="152367"/>
    <lineage>
        <taxon>Eukaryota</taxon>
        <taxon>Viridiplantae</taxon>
        <taxon>Streptophyta</taxon>
        <taxon>Embryophyta</taxon>
        <taxon>Tracheophyta</taxon>
        <taxon>Spermatophyta</taxon>
        <taxon>Magnoliopsida</taxon>
        <taxon>Ranunculales</taxon>
        <taxon>Menispermaceae</taxon>
        <taxon>Menispermoideae</taxon>
        <taxon>Cissampelideae</taxon>
        <taxon>Stephania</taxon>
    </lineage>
</organism>
<comment type="caution">
    <text evidence="2">The sequence shown here is derived from an EMBL/GenBank/DDBJ whole genome shotgun (WGS) entry which is preliminary data.</text>
</comment>
<sequence length="239" mass="25520">MAAAWRLDVDEERRIAASAASLSQAMQRAIGAMTRWRTDRRGDTGRADDGCCGGSEGGRDAAARPRTMAGGGARSTQQPKTSNGRQRRDRIRDMTRNQCSRSLTSDERESGPIARVAVVCAVSCGWGSSARLRCGDEQWRRATSTSNRAAGAAERQQRERDPVRCQFGVVSGPAGTCRRAGPYQVKGSGALTERILGDPVRCQFGVVSGPAGTCRRGGPYQVKGSGALTERILGVCRTV</sequence>
<gene>
    <name evidence="2" type="ORF">Scep_009515</name>
</gene>
<dbReference type="EMBL" id="JBBNAG010000004">
    <property type="protein sequence ID" value="KAK9139834.1"/>
    <property type="molecule type" value="Genomic_DNA"/>
</dbReference>
<feature type="region of interest" description="Disordered" evidence="1">
    <location>
        <begin position="37"/>
        <end position="108"/>
    </location>
</feature>
<feature type="compositionally biased region" description="Basic and acidic residues" evidence="1">
    <location>
        <begin position="37"/>
        <end position="49"/>
    </location>
</feature>